<protein>
    <submittedName>
        <fullName evidence="3">Uncharacterized protein DUF4124</fullName>
    </submittedName>
</protein>
<dbReference type="STRING" id="379482.SAMN04487961_0822"/>
<proteinExistence type="predicted"/>
<gene>
    <name evidence="3" type="ORF">DET50_12352</name>
</gene>
<name>A0A366GGD1_9GAMM</name>
<dbReference type="Proteomes" id="UP000252995">
    <property type="component" value="Unassembled WGS sequence"/>
</dbReference>
<dbReference type="EMBL" id="QNRO01000023">
    <property type="protein sequence ID" value="RBP25350.1"/>
    <property type="molecule type" value="Genomic_DNA"/>
</dbReference>
<evidence type="ECO:0000313" key="3">
    <source>
        <dbReference type="EMBL" id="RBP25350.1"/>
    </source>
</evidence>
<feature type="region of interest" description="Disordered" evidence="1">
    <location>
        <begin position="74"/>
        <end position="104"/>
    </location>
</feature>
<dbReference type="InterPro" id="IPR025392">
    <property type="entry name" value="DUF4124"/>
</dbReference>
<feature type="domain" description="DUF4124" evidence="2">
    <location>
        <begin position="31"/>
        <end position="69"/>
    </location>
</feature>
<comment type="caution">
    <text evidence="3">The sequence shown here is derived from an EMBL/GenBank/DDBJ whole genome shotgun (WGS) entry which is preliminary data.</text>
</comment>
<dbReference type="Pfam" id="PF13511">
    <property type="entry name" value="DUF4124"/>
    <property type="match status" value="1"/>
</dbReference>
<evidence type="ECO:0000256" key="1">
    <source>
        <dbReference type="SAM" id="MobiDB-lite"/>
    </source>
</evidence>
<evidence type="ECO:0000313" key="4">
    <source>
        <dbReference type="Proteomes" id="UP000252995"/>
    </source>
</evidence>
<evidence type="ECO:0000259" key="2">
    <source>
        <dbReference type="Pfam" id="PF13511"/>
    </source>
</evidence>
<dbReference type="AlphaFoldDB" id="A0A366GGD1"/>
<reference evidence="3 4" key="1">
    <citation type="submission" date="2018-06" db="EMBL/GenBank/DDBJ databases">
        <title>Freshwater and sediment microbial communities from various areas in North America, analyzing microbe dynamics in response to fracking.</title>
        <authorList>
            <person name="Lamendella R."/>
        </authorList>
    </citation>
    <scope>NUCLEOTIDE SEQUENCE [LARGE SCALE GENOMIC DNA]</scope>
    <source>
        <strain evidence="3 4">114J</strain>
    </source>
</reference>
<organism evidence="3 4">
    <name type="scientific">Marinobacter pelagius</name>
    <dbReference type="NCBI Taxonomy" id="379482"/>
    <lineage>
        <taxon>Bacteria</taxon>
        <taxon>Pseudomonadati</taxon>
        <taxon>Pseudomonadota</taxon>
        <taxon>Gammaproteobacteria</taxon>
        <taxon>Pseudomonadales</taxon>
        <taxon>Marinobacteraceae</taxon>
        <taxon>Marinobacter</taxon>
    </lineage>
</organism>
<accession>A0A366GGD1</accession>
<sequence length="180" mass="20502">MKGACGRLSFWHRENINGDNNMNRGLALTTLLMAFSGGALAEVYRCESNGSVTFSDQPCGTDAQAIEIQDNRIGGSFNQNLPEPASRDSGGQDKKTEEPEEASTCRFINSTDLRRYLVREQVVRGMTRDHVRRAFGNPPEVHTSPREVWIYQTRYYGALYELTYVYFRDGCVERVEYRKP</sequence>